<evidence type="ECO:0000259" key="7">
    <source>
        <dbReference type="Pfam" id="PF04542"/>
    </source>
</evidence>
<dbReference type="KEGG" id="mva:Mvan_4999"/>
<accession>A1TF21</accession>
<organism evidence="9 10">
    <name type="scientific">Mycolicibacterium vanbaalenii (strain DSM 7251 / JCM 13017 / BCRC 16820 / KCTC 9966 / NRRL B-24157 / PYR-1)</name>
    <name type="common">Mycobacterium vanbaalenii</name>
    <dbReference type="NCBI Taxonomy" id="350058"/>
    <lineage>
        <taxon>Bacteria</taxon>
        <taxon>Bacillati</taxon>
        <taxon>Actinomycetota</taxon>
        <taxon>Actinomycetes</taxon>
        <taxon>Mycobacteriales</taxon>
        <taxon>Mycobacteriaceae</taxon>
        <taxon>Mycolicibacterium</taxon>
    </lineage>
</organism>
<dbReference type="STRING" id="350058.Mvan_4999"/>
<dbReference type="SUPFAM" id="SSF54427">
    <property type="entry name" value="NTF2-like"/>
    <property type="match status" value="1"/>
</dbReference>
<dbReference type="InterPro" id="IPR052704">
    <property type="entry name" value="ECF_Sigma-70_Domain"/>
</dbReference>
<dbReference type="Gene3D" id="1.10.10.10">
    <property type="entry name" value="Winged helix-like DNA-binding domain superfamily/Winged helix DNA-binding domain"/>
    <property type="match status" value="1"/>
</dbReference>
<evidence type="ECO:0000256" key="1">
    <source>
        <dbReference type="ARBA" id="ARBA00010641"/>
    </source>
</evidence>
<dbReference type="Gene3D" id="3.10.450.50">
    <property type="match status" value="1"/>
</dbReference>
<keyword evidence="3" id="KW-0805">Transcription regulation</keyword>
<dbReference type="InterPro" id="IPR032710">
    <property type="entry name" value="NTF2-like_dom_sf"/>
</dbReference>
<dbReference type="Pfam" id="PF04542">
    <property type="entry name" value="Sigma70_r2"/>
    <property type="match status" value="1"/>
</dbReference>
<dbReference type="PANTHER" id="PTHR30173">
    <property type="entry name" value="SIGMA 19 FACTOR"/>
    <property type="match status" value="1"/>
</dbReference>
<evidence type="ECO:0000256" key="4">
    <source>
        <dbReference type="ARBA" id="ARBA00023082"/>
    </source>
</evidence>
<dbReference type="EMBL" id="CP000511">
    <property type="protein sequence ID" value="ABM15771.1"/>
    <property type="molecule type" value="Genomic_DNA"/>
</dbReference>
<feature type="domain" description="RNA polymerase sigma-70 region 2" evidence="7">
    <location>
        <begin position="34"/>
        <end position="97"/>
    </location>
</feature>
<evidence type="ECO:0000313" key="10">
    <source>
        <dbReference type="Proteomes" id="UP000009159"/>
    </source>
</evidence>
<keyword evidence="5" id="KW-0238">DNA-binding</keyword>
<dbReference type="InterPro" id="IPR013325">
    <property type="entry name" value="RNA_pol_sigma_r2"/>
</dbReference>
<dbReference type="InterPro" id="IPR036388">
    <property type="entry name" value="WH-like_DNA-bd_sf"/>
</dbReference>
<proteinExistence type="inferred from homology"/>
<dbReference type="PANTHER" id="PTHR30173:SF36">
    <property type="entry name" value="ECF RNA POLYMERASE SIGMA FACTOR SIGJ"/>
    <property type="match status" value="1"/>
</dbReference>
<dbReference type="InterPro" id="IPR013249">
    <property type="entry name" value="RNA_pol_sigma70_r4_t2"/>
</dbReference>
<dbReference type="InterPro" id="IPR013324">
    <property type="entry name" value="RNA_pol_sigma_r3/r4-like"/>
</dbReference>
<evidence type="ECO:0000313" key="9">
    <source>
        <dbReference type="EMBL" id="ABM15771.1"/>
    </source>
</evidence>
<reference evidence="9" key="1">
    <citation type="submission" date="2006-12" db="EMBL/GenBank/DDBJ databases">
        <title>Complete sequence of Mycobacterium vanbaalenii PYR-1.</title>
        <authorList>
            <consortium name="US DOE Joint Genome Institute"/>
            <person name="Copeland A."/>
            <person name="Lucas S."/>
            <person name="Lapidus A."/>
            <person name="Barry K."/>
            <person name="Detter J.C."/>
            <person name="Glavina del Rio T."/>
            <person name="Hammon N."/>
            <person name="Israni S."/>
            <person name="Dalin E."/>
            <person name="Tice H."/>
            <person name="Pitluck S."/>
            <person name="Singan V."/>
            <person name="Schmutz J."/>
            <person name="Larimer F."/>
            <person name="Land M."/>
            <person name="Hauser L."/>
            <person name="Kyrpides N."/>
            <person name="Anderson I.J."/>
            <person name="Miller C."/>
            <person name="Richardson P."/>
        </authorList>
    </citation>
    <scope>NUCLEOTIDE SEQUENCE [LARGE SCALE GENOMIC DNA]</scope>
    <source>
        <strain evidence="9">PYR-1</strain>
    </source>
</reference>
<keyword evidence="10" id="KW-1185">Reference proteome</keyword>
<dbReference type="InterPro" id="IPR014284">
    <property type="entry name" value="RNA_pol_sigma-70_dom"/>
</dbReference>
<evidence type="ECO:0000256" key="2">
    <source>
        <dbReference type="ARBA" id="ARBA00011344"/>
    </source>
</evidence>
<dbReference type="Proteomes" id="UP000009159">
    <property type="component" value="Chromosome"/>
</dbReference>
<comment type="subunit">
    <text evidence="2">Interacts transiently with the RNA polymerase catalytic core formed by RpoA, RpoB, RpoC and RpoZ (2 alpha, 1 beta, 1 beta' and 1 omega subunit) to form the RNA polymerase holoenzyme that can initiate transcription.</text>
</comment>
<dbReference type="AlphaFoldDB" id="A1TF21"/>
<dbReference type="InterPro" id="IPR007627">
    <property type="entry name" value="RNA_pol_sigma70_r2"/>
</dbReference>
<feature type="domain" description="RNA polymerase sigma factor 70 region 4 type 2" evidence="8">
    <location>
        <begin position="133"/>
        <end position="182"/>
    </location>
</feature>
<sequence>MSPARNTESCLTVGVSEARTGDADGDLADAVAAFTAVRPRIFGVAYRMLGSVAEAEDVLQEVWLRWQKCDRRAVRDPAAFLITATTRLSINERQSARARRETYIGPWLPDPVDTGADPTLGAERAEALEFATLMLMERLTPAERAAYVLREAFDYPYGLIAETIETSQANARQLVSRARRHLAEARRHDVDPAEQRQLLTAFVAAAQNGDMATLESLFAEDIVSYTDGNGIRNAARHPVVGRETVARFVCAFRRRVFADAVLTWVTVNSAPAVVISHGGGPFHDGGVFETFVALTPSERGITQLLWHRLEGKVSHLG</sequence>
<name>A1TF21_MYCVP</name>
<dbReference type="HOGENOM" id="CLU_047691_22_0_11"/>
<dbReference type="SUPFAM" id="SSF88946">
    <property type="entry name" value="Sigma2 domain of RNA polymerase sigma factors"/>
    <property type="match status" value="1"/>
</dbReference>
<dbReference type="GO" id="GO:0006352">
    <property type="term" value="P:DNA-templated transcription initiation"/>
    <property type="evidence" value="ECO:0007669"/>
    <property type="project" value="InterPro"/>
</dbReference>
<protein>
    <submittedName>
        <fullName evidence="9">RNA polymerase, sigma subunit, ECF family</fullName>
    </submittedName>
</protein>
<gene>
    <name evidence="9" type="ordered locus">Mvan_4999</name>
</gene>
<dbReference type="NCBIfam" id="TIGR02937">
    <property type="entry name" value="sigma70-ECF"/>
    <property type="match status" value="1"/>
</dbReference>
<dbReference type="Gene3D" id="1.10.1740.10">
    <property type="match status" value="1"/>
</dbReference>
<comment type="similarity">
    <text evidence="1">Belongs to the sigma-70 factor family. ECF subfamily.</text>
</comment>
<evidence type="ECO:0000256" key="3">
    <source>
        <dbReference type="ARBA" id="ARBA00023015"/>
    </source>
</evidence>
<dbReference type="GO" id="GO:0016987">
    <property type="term" value="F:sigma factor activity"/>
    <property type="evidence" value="ECO:0007669"/>
    <property type="project" value="UniProtKB-KW"/>
</dbReference>
<dbReference type="Pfam" id="PF08281">
    <property type="entry name" value="Sigma70_r4_2"/>
    <property type="match status" value="1"/>
</dbReference>
<evidence type="ECO:0000259" key="8">
    <source>
        <dbReference type="Pfam" id="PF08281"/>
    </source>
</evidence>
<dbReference type="SUPFAM" id="SSF88659">
    <property type="entry name" value="Sigma3 and sigma4 domains of RNA polymerase sigma factors"/>
    <property type="match status" value="1"/>
</dbReference>
<evidence type="ECO:0000256" key="6">
    <source>
        <dbReference type="ARBA" id="ARBA00023163"/>
    </source>
</evidence>
<dbReference type="GO" id="GO:0003677">
    <property type="term" value="F:DNA binding"/>
    <property type="evidence" value="ECO:0007669"/>
    <property type="project" value="UniProtKB-KW"/>
</dbReference>
<evidence type="ECO:0000256" key="5">
    <source>
        <dbReference type="ARBA" id="ARBA00023125"/>
    </source>
</evidence>
<keyword evidence="6" id="KW-0804">Transcription</keyword>
<keyword evidence="4" id="KW-0731">Sigma factor</keyword>
<dbReference type="eggNOG" id="COG1595">
    <property type="taxonomic scope" value="Bacteria"/>
</dbReference>